<accession>A0ABQ8JWA0</accession>
<protein>
    <submittedName>
        <fullName evidence="1">Uncharacterized protein</fullName>
    </submittedName>
</protein>
<evidence type="ECO:0000313" key="1">
    <source>
        <dbReference type="EMBL" id="KAH9426537.1"/>
    </source>
</evidence>
<proteinExistence type="predicted"/>
<dbReference type="Proteomes" id="UP000887458">
    <property type="component" value="Unassembled WGS sequence"/>
</dbReference>
<reference evidence="1 2" key="1">
    <citation type="journal article" date="2018" name="J. Allergy Clin. Immunol.">
        <title>High-quality assembly of Dermatophagoides pteronyssinus genome and transcriptome reveals a wide range of novel allergens.</title>
        <authorList>
            <person name="Liu X.Y."/>
            <person name="Yang K.Y."/>
            <person name="Wang M.Q."/>
            <person name="Kwok J.S."/>
            <person name="Zeng X."/>
            <person name="Yang Z."/>
            <person name="Xiao X.J."/>
            <person name="Lau C.P."/>
            <person name="Li Y."/>
            <person name="Huang Z.M."/>
            <person name="Ba J.G."/>
            <person name="Yim A.K."/>
            <person name="Ouyang C.Y."/>
            <person name="Ngai S.M."/>
            <person name="Chan T.F."/>
            <person name="Leung E.L."/>
            <person name="Liu L."/>
            <person name="Liu Z.G."/>
            <person name="Tsui S.K."/>
        </authorList>
    </citation>
    <scope>NUCLEOTIDE SEQUENCE [LARGE SCALE GENOMIC DNA]</scope>
    <source>
        <strain evidence="1">Derp</strain>
    </source>
</reference>
<sequence length="78" mass="9189">MFRTHLPSEYENAKQELESMLLKILRILPFIQLSLIGNDPSMIVNVELSSSRDIKMQKKELESMLLKILRIYRLSNCH</sequence>
<evidence type="ECO:0000313" key="2">
    <source>
        <dbReference type="Proteomes" id="UP000887458"/>
    </source>
</evidence>
<dbReference type="EMBL" id="NJHN03000008">
    <property type="protein sequence ID" value="KAH9426537.1"/>
    <property type="molecule type" value="Genomic_DNA"/>
</dbReference>
<comment type="caution">
    <text evidence="1">The sequence shown here is derived from an EMBL/GenBank/DDBJ whole genome shotgun (WGS) entry which is preliminary data.</text>
</comment>
<name>A0ABQ8JWA0_DERPT</name>
<reference evidence="1 2" key="2">
    <citation type="journal article" date="2022" name="Mol. Biol. Evol.">
        <title>Comparative Genomics Reveals Insights into the Divergent Evolution of Astigmatic Mites and Household Pest Adaptations.</title>
        <authorList>
            <person name="Xiong Q."/>
            <person name="Wan A.T."/>
            <person name="Liu X."/>
            <person name="Fung C.S."/>
            <person name="Xiao X."/>
            <person name="Malainual N."/>
            <person name="Hou J."/>
            <person name="Wang L."/>
            <person name="Wang M."/>
            <person name="Yang K.Y."/>
            <person name="Cui Y."/>
            <person name="Leung E.L."/>
            <person name="Nong W."/>
            <person name="Shin S.K."/>
            <person name="Au S.W."/>
            <person name="Jeong K.Y."/>
            <person name="Chew F.T."/>
            <person name="Hui J.H."/>
            <person name="Leung T.F."/>
            <person name="Tungtrongchitr A."/>
            <person name="Zhong N."/>
            <person name="Liu Z."/>
            <person name="Tsui S.K."/>
        </authorList>
    </citation>
    <scope>NUCLEOTIDE SEQUENCE [LARGE SCALE GENOMIC DNA]</scope>
    <source>
        <strain evidence="1">Derp</strain>
    </source>
</reference>
<keyword evidence="2" id="KW-1185">Reference proteome</keyword>
<organism evidence="1 2">
    <name type="scientific">Dermatophagoides pteronyssinus</name>
    <name type="common">European house dust mite</name>
    <dbReference type="NCBI Taxonomy" id="6956"/>
    <lineage>
        <taxon>Eukaryota</taxon>
        <taxon>Metazoa</taxon>
        <taxon>Ecdysozoa</taxon>
        <taxon>Arthropoda</taxon>
        <taxon>Chelicerata</taxon>
        <taxon>Arachnida</taxon>
        <taxon>Acari</taxon>
        <taxon>Acariformes</taxon>
        <taxon>Sarcoptiformes</taxon>
        <taxon>Astigmata</taxon>
        <taxon>Psoroptidia</taxon>
        <taxon>Analgoidea</taxon>
        <taxon>Pyroglyphidae</taxon>
        <taxon>Dermatophagoidinae</taxon>
        <taxon>Dermatophagoides</taxon>
    </lineage>
</organism>
<gene>
    <name evidence="1" type="ORF">DERP_002636</name>
</gene>